<dbReference type="GO" id="GO:0004622">
    <property type="term" value="F:phosphatidylcholine lysophospholipase activity"/>
    <property type="evidence" value="ECO:0007669"/>
    <property type="project" value="TreeGrafter"/>
</dbReference>
<feature type="domain" description="SGNH hydrolase-type esterase" evidence="2">
    <location>
        <begin position="52"/>
        <end position="276"/>
    </location>
</feature>
<dbReference type="Gene3D" id="3.40.50.1110">
    <property type="entry name" value="SGNH hydrolase"/>
    <property type="match status" value="1"/>
</dbReference>
<reference evidence="3 4" key="1">
    <citation type="submission" date="2017-06" db="EMBL/GenBank/DDBJ databases">
        <authorList>
            <person name="Kim H.J."/>
            <person name="Triplett B.A."/>
        </authorList>
    </citation>
    <scope>NUCLEOTIDE SEQUENCE [LARGE SCALE GENOMIC DNA]</scope>
    <source>
        <strain evidence="3 4">DSM 43151</strain>
    </source>
</reference>
<feature type="signal peptide" evidence="1">
    <location>
        <begin position="1"/>
        <end position="26"/>
    </location>
</feature>
<dbReference type="PANTHER" id="PTHR30383">
    <property type="entry name" value="THIOESTERASE 1/PROTEASE 1/LYSOPHOSPHOLIPASE L1"/>
    <property type="match status" value="1"/>
</dbReference>
<evidence type="ECO:0000256" key="1">
    <source>
        <dbReference type="SAM" id="SignalP"/>
    </source>
</evidence>
<keyword evidence="1" id="KW-0732">Signal</keyword>
<name>A0A238WQZ5_9ACTN</name>
<sequence length="290" mass="31440">MPRRWHIAVLALLGILALACEGGVDAADPESTRTRTVAPTGGAPGYPASMAALGDSITAGVGSCVAYLACTRNSWAAGTGSGVDSHYQRILAENPKIRRQVHNFAEPGARAGALATQADRAVDAKVSYVTVLIGANDVCAGPAGRMTPVATFRDQVDRALATLKKGLPRARVLVVSIPDLYRLWQVGREDDQAVEVWESRGICPAMLARPASAASADEERRRAVRDRIEAYDEQLRAACRAYGSRCRWDGGRLHDVRFTVGRLSTFDYFHPNIEGQNEIADVTYPDRFDW</sequence>
<accession>A0A238WQZ5</accession>
<evidence type="ECO:0000259" key="2">
    <source>
        <dbReference type="Pfam" id="PF13472"/>
    </source>
</evidence>
<evidence type="ECO:0000313" key="4">
    <source>
        <dbReference type="Proteomes" id="UP000198415"/>
    </source>
</evidence>
<dbReference type="PANTHER" id="PTHR30383:SF5">
    <property type="entry name" value="SGNH HYDROLASE-TYPE ESTERASE DOMAIN-CONTAINING PROTEIN"/>
    <property type="match status" value="1"/>
</dbReference>
<keyword evidence="4" id="KW-1185">Reference proteome</keyword>
<dbReference type="SUPFAM" id="SSF52266">
    <property type="entry name" value="SGNH hydrolase"/>
    <property type="match status" value="1"/>
</dbReference>
<feature type="chain" id="PRO_5013144924" evidence="1">
    <location>
        <begin position="27"/>
        <end position="290"/>
    </location>
</feature>
<proteinExistence type="predicted"/>
<dbReference type="InterPro" id="IPR051532">
    <property type="entry name" value="Ester_Hydrolysis_Enzymes"/>
</dbReference>
<dbReference type="AlphaFoldDB" id="A0A238WQZ5"/>
<dbReference type="RefSeq" id="WP_089292543.1">
    <property type="nucleotide sequence ID" value="NZ_BOMU01000018.1"/>
</dbReference>
<dbReference type="Pfam" id="PF13472">
    <property type="entry name" value="Lipase_GDSL_2"/>
    <property type="match status" value="1"/>
</dbReference>
<dbReference type="Proteomes" id="UP000198415">
    <property type="component" value="Unassembled WGS sequence"/>
</dbReference>
<gene>
    <name evidence="3" type="ORF">SAMN06264365_102794</name>
</gene>
<dbReference type="InterPro" id="IPR013830">
    <property type="entry name" value="SGNH_hydro"/>
</dbReference>
<protein>
    <submittedName>
        <fullName evidence="3">Lysophospholipase L1</fullName>
    </submittedName>
</protein>
<dbReference type="InterPro" id="IPR036514">
    <property type="entry name" value="SGNH_hydro_sf"/>
</dbReference>
<dbReference type="OrthoDB" id="5561551at2"/>
<dbReference type="PROSITE" id="PS51257">
    <property type="entry name" value="PROKAR_LIPOPROTEIN"/>
    <property type="match status" value="1"/>
</dbReference>
<evidence type="ECO:0000313" key="3">
    <source>
        <dbReference type="EMBL" id="SNR48753.1"/>
    </source>
</evidence>
<organism evidence="3 4">
    <name type="scientific">Actinoplanes regularis</name>
    <dbReference type="NCBI Taxonomy" id="52697"/>
    <lineage>
        <taxon>Bacteria</taxon>
        <taxon>Bacillati</taxon>
        <taxon>Actinomycetota</taxon>
        <taxon>Actinomycetes</taxon>
        <taxon>Micromonosporales</taxon>
        <taxon>Micromonosporaceae</taxon>
        <taxon>Actinoplanes</taxon>
    </lineage>
</organism>
<dbReference type="EMBL" id="FZNR01000002">
    <property type="protein sequence ID" value="SNR48753.1"/>
    <property type="molecule type" value="Genomic_DNA"/>
</dbReference>